<feature type="region of interest" description="Disordered" evidence="17">
    <location>
        <begin position="326"/>
        <end position="391"/>
    </location>
</feature>
<dbReference type="InterPro" id="IPR004481">
    <property type="entry name" value="K/Na/Ca-exchanger"/>
</dbReference>
<dbReference type="Pfam" id="PF01699">
    <property type="entry name" value="Na_Ca_ex"/>
    <property type="match status" value="2"/>
</dbReference>
<evidence type="ECO:0000256" key="7">
    <source>
        <dbReference type="ARBA" id="ARBA00022692"/>
    </source>
</evidence>
<dbReference type="GO" id="GO:0006874">
    <property type="term" value="P:intracellular calcium ion homeostasis"/>
    <property type="evidence" value="ECO:0007669"/>
    <property type="project" value="TreeGrafter"/>
</dbReference>
<dbReference type="Proteomes" id="UP000198287">
    <property type="component" value="Unassembled WGS sequence"/>
</dbReference>
<feature type="transmembrane region" description="Helical" evidence="18">
    <location>
        <begin position="179"/>
        <end position="203"/>
    </location>
</feature>
<keyword evidence="5" id="KW-0633">Potassium transport</keyword>
<keyword evidence="3" id="KW-0813">Transport</keyword>
<evidence type="ECO:0000256" key="10">
    <source>
        <dbReference type="ARBA" id="ARBA00022847"/>
    </source>
</evidence>
<feature type="domain" description="Sodium/calcium exchanger membrane region" evidence="19">
    <location>
        <begin position="429"/>
        <end position="581"/>
    </location>
</feature>
<keyword evidence="4" id="KW-0050">Antiport</keyword>
<evidence type="ECO:0000256" key="13">
    <source>
        <dbReference type="ARBA" id="ARBA00023053"/>
    </source>
</evidence>
<evidence type="ECO:0000313" key="21">
    <source>
        <dbReference type="Proteomes" id="UP000198287"/>
    </source>
</evidence>
<comment type="similarity">
    <text evidence="2">Belongs to the Ca(2+):cation antiporter (CaCA) (TC 2.A.19) family. SLC24A subfamily.</text>
</comment>
<keyword evidence="8" id="KW-0732">Signal</keyword>
<evidence type="ECO:0000256" key="2">
    <source>
        <dbReference type="ARBA" id="ARBA00005364"/>
    </source>
</evidence>
<feature type="compositionally biased region" description="Acidic residues" evidence="17">
    <location>
        <begin position="356"/>
        <end position="366"/>
    </location>
</feature>
<sequence>MQKISTVTKTDLPSQAGRRIRRRRFRRDYLIVLWTVIFAYYYTASSGNALPRPADSQEESHYDDVSNINDDYALAGDDIPPEEVPDISDIAADEEIERKWRHRIHKYAKWEIPGVNCTPPGIDDFPDDLFTQAERRSGFVVIHFLVSLYIFVGLAVVCDDYFVPSMERICEEMSLPSDVAGATFMAIATSAPELFTNIIGTFITKGDIGVGTIVGSAVFNILAVAAVCGLGAGMMVPLEWWSVTRDCVCYLFTVVLLLIVLRDERIYWYEALILVLVYFVYILVMYKNAYLKKRAEKLVFKTRRHFNYGGDKIEAMYSSTTIGQSSDKAKEAGENGTSTQLEPLKGGGSAGTNEQLDQDDDSEDAEVQPPFKMTEEEREQEEEEASGLCEPPHGEGIKSWIEFIVCWPCRLLFTFTIPDCRKDAWKKWYPLTFAMCIVWIGTLSYVVNWMMTIIGHTCRIPDSVMGLTFIAAGTSVPEVVSSLIVARQGLGTMAVSNSIGSNTFDVLMCLGLPWLIRGSMLIGDKYEDYIQINSHGLEYSTMMLISSLAVLYAILAFNKFVLDRKVGFLSLLLYFSFLIFASLFELNVFFVVNLPTCQYHED</sequence>
<keyword evidence="6" id="KW-0109">Calcium transport</keyword>
<dbReference type="Gene3D" id="1.20.1420.30">
    <property type="entry name" value="NCX, central ion-binding region"/>
    <property type="match status" value="2"/>
</dbReference>
<accession>A0A226EI19</accession>
<dbReference type="InterPro" id="IPR004837">
    <property type="entry name" value="NaCa_Exmemb"/>
</dbReference>
<evidence type="ECO:0000256" key="1">
    <source>
        <dbReference type="ARBA" id="ARBA00004141"/>
    </source>
</evidence>
<dbReference type="AlphaFoldDB" id="A0A226EI19"/>
<feature type="domain" description="Sodium/calcium exchanger membrane region" evidence="19">
    <location>
        <begin position="145"/>
        <end position="286"/>
    </location>
</feature>
<dbReference type="GO" id="GO:0005886">
    <property type="term" value="C:plasma membrane"/>
    <property type="evidence" value="ECO:0007669"/>
    <property type="project" value="TreeGrafter"/>
</dbReference>
<comment type="subcellular location">
    <subcellularLocation>
        <location evidence="1">Membrane</location>
        <topology evidence="1">Multi-pass membrane protein</topology>
    </subcellularLocation>
</comment>
<keyword evidence="16" id="KW-0739">Sodium transport</keyword>
<evidence type="ECO:0000259" key="19">
    <source>
        <dbReference type="Pfam" id="PF01699"/>
    </source>
</evidence>
<evidence type="ECO:0000256" key="11">
    <source>
        <dbReference type="ARBA" id="ARBA00022958"/>
    </source>
</evidence>
<evidence type="ECO:0000256" key="18">
    <source>
        <dbReference type="SAM" id="Phobius"/>
    </source>
</evidence>
<evidence type="ECO:0000256" key="17">
    <source>
        <dbReference type="SAM" id="MobiDB-lite"/>
    </source>
</evidence>
<keyword evidence="10" id="KW-0769">Symport</keyword>
<evidence type="ECO:0000256" key="9">
    <source>
        <dbReference type="ARBA" id="ARBA00022837"/>
    </source>
</evidence>
<feature type="transmembrane region" description="Helical" evidence="18">
    <location>
        <begin position="28"/>
        <end position="44"/>
    </location>
</feature>
<evidence type="ECO:0000256" key="4">
    <source>
        <dbReference type="ARBA" id="ARBA00022449"/>
    </source>
</evidence>
<dbReference type="PANTHER" id="PTHR10846:SF73">
    <property type="entry name" value="SODIUM_CALCIUM EXCHANGER MEMBRANE REGION DOMAIN-CONTAINING PROTEIN"/>
    <property type="match status" value="1"/>
</dbReference>
<keyword evidence="9" id="KW-0106">Calcium</keyword>
<name>A0A226EI19_FOLCA</name>
<evidence type="ECO:0000256" key="3">
    <source>
        <dbReference type="ARBA" id="ARBA00022448"/>
    </source>
</evidence>
<dbReference type="GO" id="GO:0008273">
    <property type="term" value="F:calcium, potassium:sodium antiporter activity"/>
    <property type="evidence" value="ECO:0007669"/>
    <property type="project" value="TreeGrafter"/>
</dbReference>
<keyword evidence="11" id="KW-0630">Potassium</keyword>
<evidence type="ECO:0000256" key="14">
    <source>
        <dbReference type="ARBA" id="ARBA00023065"/>
    </source>
</evidence>
<feature type="transmembrane region" description="Helical" evidence="18">
    <location>
        <begin position="138"/>
        <end position="158"/>
    </location>
</feature>
<keyword evidence="21" id="KW-1185">Reference proteome</keyword>
<gene>
    <name evidence="20" type="ORF">Fcan01_06761</name>
</gene>
<dbReference type="GO" id="GO:0015293">
    <property type="term" value="F:symporter activity"/>
    <property type="evidence" value="ECO:0007669"/>
    <property type="project" value="UniProtKB-KW"/>
</dbReference>
<organism evidence="20 21">
    <name type="scientific">Folsomia candida</name>
    <name type="common">Springtail</name>
    <dbReference type="NCBI Taxonomy" id="158441"/>
    <lineage>
        <taxon>Eukaryota</taxon>
        <taxon>Metazoa</taxon>
        <taxon>Ecdysozoa</taxon>
        <taxon>Arthropoda</taxon>
        <taxon>Hexapoda</taxon>
        <taxon>Collembola</taxon>
        <taxon>Entomobryomorpha</taxon>
        <taxon>Isotomoidea</taxon>
        <taxon>Isotomidae</taxon>
        <taxon>Proisotominae</taxon>
        <taxon>Folsomia</taxon>
    </lineage>
</organism>
<dbReference type="EMBL" id="LNIX01000003">
    <property type="protein sequence ID" value="OXA56717.1"/>
    <property type="molecule type" value="Genomic_DNA"/>
</dbReference>
<keyword evidence="15 18" id="KW-0472">Membrane</keyword>
<keyword evidence="13" id="KW-0915">Sodium</keyword>
<dbReference type="OrthoDB" id="2127281at2759"/>
<evidence type="ECO:0000256" key="5">
    <source>
        <dbReference type="ARBA" id="ARBA00022538"/>
    </source>
</evidence>
<feature type="transmembrane region" description="Helical" evidence="18">
    <location>
        <begin position="463"/>
        <end position="486"/>
    </location>
</feature>
<evidence type="ECO:0000256" key="15">
    <source>
        <dbReference type="ARBA" id="ARBA00023136"/>
    </source>
</evidence>
<feature type="transmembrane region" description="Helical" evidence="18">
    <location>
        <begin position="569"/>
        <end position="592"/>
    </location>
</feature>
<proteinExistence type="inferred from homology"/>
<feature type="transmembrane region" description="Helical" evidence="18">
    <location>
        <begin position="536"/>
        <end position="557"/>
    </location>
</feature>
<dbReference type="FunFam" id="1.20.1420.30:FF:000009">
    <property type="entry name" value="sodium/potassium/calcium exchanger 5 isoform X2"/>
    <property type="match status" value="1"/>
</dbReference>
<comment type="caution">
    <text evidence="20">The sequence shown here is derived from an EMBL/GenBank/DDBJ whole genome shotgun (WGS) entry which is preliminary data.</text>
</comment>
<dbReference type="NCBIfam" id="TIGR00367">
    <property type="entry name" value="calcium/sodium antiporter"/>
    <property type="match status" value="1"/>
</dbReference>
<dbReference type="GO" id="GO:0005262">
    <property type="term" value="F:calcium channel activity"/>
    <property type="evidence" value="ECO:0007669"/>
    <property type="project" value="TreeGrafter"/>
</dbReference>
<protein>
    <submittedName>
        <fullName evidence="20">Sodium/potassium/calcium exchanger 4</fullName>
    </submittedName>
</protein>
<evidence type="ECO:0000256" key="6">
    <source>
        <dbReference type="ARBA" id="ARBA00022568"/>
    </source>
</evidence>
<evidence type="ECO:0000256" key="16">
    <source>
        <dbReference type="ARBA" id="ARBA00023201"/>
    </source>
</evidence>
<dbReference type="InterPro" id="IPR044880">
    <property type="entry name" value="NCX_ion-bd_dom_sf"/>
</dbReference>
<evidence type="ECO:0000256" key="8">
    <source>
        <dbReference type="ARBA" id="ARBA00022729"/>
    </source>
</evidence>
<reference evidence="20 21" key="1">
    <citation type="submission" date="2015-12" db="EMBL/GenBank/DDBJ databases">
        <title>The genome of Folsomia candida.</title>
        <authorList>
            <person name="Faddeeva A."/>
            <person name="Derks M.F."/>
            <person name="Anvar Y."/>
            <person name="Smit S."/>
            <person name="Van Straalen N."/>
            <person name="Roelofs D."/>
        </authorList>
    </citation>
    <scope>NUCLEOTIDE SEQUENCE [LARGE SCALE GENOMIC DNA]</scope>
    <source>
        <strain evidence="20 21">VU population</strain>
        <tissue evidence="20">Whole body</tissue>
    </source>
</reference>
<keyword evidence="14" id="KW-0406">Ion transport</keyword>
<feature type="compositionally biased region" description="Acidic residues" evidence="17">
    <location>
        <begin position="376"/>
        <end position="385"/>
    </location>
</feature>
<feature type="transmembrane region" description="Helical" evidence="18">
    <location>
        <begin position="431"/>
        <end position="451"/>
    </location>
</feature>
<evidence type="ECO:0000313" key="20">
    <source>
        <dbReference type="EMBL" id="OXA56717.1"/>
    </source>
</evidence>
<feature type="transmembrane region" description="Helical" evidence="18">
    <location>
        <begin position="267"/>
        <end position="286"/>
    </location>
</feature>
<keyword evidence="7 18" id="KW-0812">Transmembrane</keyword>
<feature type="transmembrane region" description="Helical" evidence="18">
    <location>
        <begin position="243"/>
        <end position="261"/>
    </location>
</feature>
<feature type="transmembrane region" description="Helical" evidence="18">
    <location>
        <begin position="209"/>
        <end position="231"/>
    </location>
</feature>
<dbReference type="PANTHER" id="PTHR10846">
    <property type="entry name" value="SODIUM/POTASSIUM/CALCIUM EXCHANGER"/>
    <property type="match status" value="1"/>
</dbReference>
<keyword evidence="12 18" id="KW-1133">Transmembrane helix</keyword>
<feature type="transmembrane region" description="Helical" evidence="18">
    <location>
        <begin position="498"/>
        <end position="516"/>
    </location>
</feature>
<evidence type="ECO:0000256" key="12">
    <source>
        <dbReference type="ARBA" id="ARBA00022989"/>
    </source>
</evidence>
<dbReference type="OMA" id="FNAHIEY"/>